<dbReference type="eggNOG" id="COG4102">
    <property type="taxonomic scope" value="Bacteria"/>
</dbReference>
<dbReference type="SUPFAM" id="SSF53649">
    <property type="entry name" value="Alkaline phosphatase-like"/>
    <property type="match status" value="1"/>
</dbReference>
<dbReference type="EMBL" id="CP001848">
    <property type="protein sequence ID" value="ADB19174.1"/>
    <property type="molecule type" value="Genomic_DNA"/>
</dbReference>
<dbReference type="STRING" id="530564.Psta_4532"/>
<gene>
    <name evidence="1" type="ordered locus">Psta_4532</name>
</gene>
<name>D2R6X1_PIRSD</name>
<dbReference type="PANTHER" id="PTHR43737:SF1">
    <property type="entry name" value="DUF1501 DOMAIN-CONTAINING PROTEIN"/>
    <property type="match status" value="1"/>
</dbReference>
<dbReference type="InterPro" id="IPR017850">
    <property type="entry name" value="Alkaline_phosphatase_core_sf"/>
</dbReference>
<dbReference type="PANTHER" id="PTHR43737">
    <property type="entry name" value="BLL7424 PROTEIN"/>
    <property type="match status" value="1"/>
</dbReference>
<dbReference type="OrthoDB" id="127333at2"/>
<dbReference type="Pfam" id="PF07394">
    <property type="entry name" value="DUF1501"/>
    <property type="match status" value="1"/>
</dbReference>
<evidence type="ECO:0000313" key="1">
    <source>
        <dbReference type="EMBL" id="ADB19174.1"/>
    </source>
</evidence>
<dbReference type="InterPro" id="IPR010869">
    <property type="entry name" value="DUF1501"/>
</dbReference>
<dbReference type="PROSITE" id="PS51318">
    <property type="entry name" value="TAT"/>
    <property type="match status" value="1"/>
</dbReference>
<dbReference type="AlphaFoldDB" id="D2R6X1"/>
<sequence precursor="true">MLSFVDPRRGPSRRAFLRIGSLALAGLSLPDLLRAGAAQAEGLATGKSVIFLHCSGGPPQQETFDPKMSAPAGVRSVTGEIPTKLPGVTFGSTMEKLAARADRLAVVRSFHTGDGNHDIKPVVSKHSLGANLGSVIARVLGATDAKSGMPTTSALFPRAVDANAMPNIDQFGKFDAAGSLGQGFVPFVPGGGGQLQKDMQLELPMARLDDRRNLLSGLDRLKGSLENQGEGLDRFREQAFDTILGGVAQAFDLKHEDPRTIAMYDTSPLVAPSQISKKWNNHPRYVDHSQCLGKLLLLARRLCESGCRFVTVTTNFVWDFHADANNAGVDEGMRYAGQPMDHAVAALMDDLKERGLDKKILLVATGEMGRTPRMNAGGGRDHWGGLAPLLLAGGGLQMGQVIGQSDKSAGEPATDPIGISNLIATIMHTVLDMGKVRLLTGLPQDMVRAINSAEPIEGLHV</sequence>
<evidence type="ECO:0000313" key="2">
    <source>
        <dbReference type="Proteomes" id="UP000001887"/>
    </source>
</evidence>
<organism evidence="1 2">
    <name type="scientific">Pirellula staleyi (strain ATCC 27377 / DSM 6068 / ICPB 4128)</name>
    <name type="common">Pirella staleyi</name>
    <dbReference type="NCBI Taxonomy" id="530564"/>
    <lineage>
        <taxon>Bacteria</taxon>
        <taxon>Pseudomonadati</taxon>
        <taxon>Planctomycetota</taxon>
        <taxon>Planctomycetia</taxon>
        <taxon>Pirellulales</taxon>
        <taxon>Pirellulaceae</taxon>
        <taxon>Pirellula</taxon>
    </lineage>
</organism>
<dbReference type="Proteomes" id="UP000001887">
    <property type="component" value="Chromosome"/>
</dbReference>
<protein>
    <recommendedName>
        <fullName evidence="3">DUF1501 domain-containing protein</fullName>
    </recommendedName>
</protein>
<dbReference type="InterPro" id="IPR006311">
    <property type="entry name" value="TAT_signal"/>
</dbReference>
<proteinExistence type="predicted"/>
<keyword evidence="2" id="KW-1185">Reference proteome</keyword>
<dbReference type="KEGG" id="psl:Psta_4532"/>
<evidence type="ECO:0008006" key="3">
    <source>
        <dbReference type="Google" id="ProtNLM"/>
    </source>
</evidence>
<accession>D2R6X1</accession>
<reference evidence="1 2" key="1">
    <citation type="journal article" date="2009" name="Stand. Genomic Sci.">
        <title>Complete genome sequence of Pirellula staleyi type strain (ATCC 27377).</title>
        <authorList>
            <person name="Clum A."/>
            <person name="Tindall B.J."/>
            <person name="Sikorski J."/>
            <person name="Ivanova N."/>
            <person name="Mavrommatis K."/>
            <person name="Lucas S."/>
            <person name="Glavina del Rio T."/>
            <person name="Nolan M."/>
            <person name="Chen F."/>
            <person name="Tice H."/>
            <person name="Pitluck S."/>
            <person name="Cheng J.F."/>
            <person name="Chertkov O."/>
            <person name="Brettin T."/>
            <person name="Han C."/>
            <person name="Detter J.C."/>
            <person name="Kuske C."/>
            <person name="Bruce D."/>
            <person name="Goodwin L."/>
            <person name="Ovchinikova G."/>
            <person name="Pati A."/>
            <person name="Mikhailova N."/>
            <person name="Chen A."/>
            <person name="Palaniappan K."/>
            <person name="Land M."/>
            <person name="Hauser L."/>
            <person name="Chang Y.J."/>
            <person name="Jeffries C.D."/>
            <person name="Chain P."/>
            <person name="Rohde M."/>
            <person name="Goker M."/>
            <person name="Bristow J."/>
            <person name="Eisen J.A."/>
            <person name="Markowitz V."/>
            <person name="Hugenholtz P."/>
            <person name="Kyrpides N.C."/>
            <person name="Klenk H.P."/>
            <person name="Lapidus A."/>
        </authorList>
    </citation>
    <scope>NUCLEOTIDE SEQUENCE [LARGE SCALE GENOMIC DNA]</scope>
    <source>
        <strain evidence="2">ATCC 27377 / DSM 6068 / ICPB 4128</strain>
    </source>
</reference>
<dbReference type="HOGENOM" id="CLU_035908_0_0_0"/>